<organism evidence="2">
    <name type="scientific">Granulicella tundricola (strain ATCC BAA-1859 / DSM 23138 / MP5ACTX9)</name>
    <dbReference type="NCBI Taxonomy" id="1198114"/>
    <lineage>
        <taxon>Bacteria</taxon>
        <taxon>Pseudomonadati</taxon>
        <taxon>Acidobacteriota</taxon>
        <taxon>Terriglobia</taxon>
        <taxon>Terriglobales</taxon>
        <taxon>Acidobacteriaceae</taxon>
        <taxon>Granulicella</taxon>
    </lineage>
</organism>
<evidence type="ECO:0000313" key="1">
    <source>
        <dbReference type="EMBL" id="ADW70645.1"/>
    </source>
</evidence>
<reference evidence="2" key="1">
    <citation type="submission" date="2011-01" db="EMBL/GenBank/DDBJ databases">
        <title>Complete sequence of chromosome of Acidobacterium sp. MP5ACTX9.</title>
        <authorList>
            <consortium name="US DOE Joint Genome Institute"/>
            <person name="Lucas S."/>
            <person name="Copeland A."/>
            <person name="Lapidus A."/>
            <person name="Cheng J.-F."/>
            <person name="Goodwin L."/>
            <person name="Pitluck S."/>
            <person name="Teshima H."/>
            <person name="Detter J.C."/>
            <person name="Han C."/>
            <person name="Tapia R."/>
            <person name="Land M."/>
            <person name="Hauser L."/>
            <person name="Kyrpides N."/>
            <person name="Ivanova N."/>
            <person name="Ovchinnikova G."/>
            <person name="Pagani I."/>
            <person name="Rawat S.R."/>
            <person name="Mannisto M."/>
            <person name="Haggblom M.M."/>
            <person name="Woyke T."/>
        </authorList>
    </citation>
    <scope>NUCLEOTIDE SEQUENCE [LARGE SCALE GENOMIC DNA]</scope>
    <source>
        <strain evidence="2">MP5ACTX9</strain>
    </source>
</reference>
<dbReference type="EMBL" id="CP002480">
    <property type="protein sequence ID" value="ADW70645.1"/>
    <property type="molecule type" value="Genomic_DNA"/>
</dbReference>
<dbReference type="STRING" id="1198114.AciX9_3642"/>
<dbReference type="Proteomes" id="UP000000343">
    <property type="component" value="Chromosome"/>
</dbReference>
<gene>
    <name evidence="1" type="ordered locus">AciX9_3642</name>
</gene>
<proteinExistence type="predicted"/>
<dbReference type="SUPFAM" id="SSF54913">
    <property type="entry name" value="GlnB-like"/>
    <property type="match status" value="1"/>
</dbReference>
<sequence>MLPDPGELAAHYATLNEPDLLDLARTYDSLTEAAQASLRAEFARRGLEPPLIQDELIPTKLVVVERYRDLSEAIVARSYLESAGIQVYLYDENLVRLDWQVSNFIGGIRLKVEASDEAEARELLAQPVPESIEFADGEEFDQPHCPVCSSTDITFQGSSRGPAIAALFIASVPLPPGKKSWICNHCNAHWEDTEDSEATN</sequence>
<name>E8X5L8_GRATM</name>
<accession>E8X5L8</accession>
<dbReference type="PaxDb" id="1198114-AciX9_3642"/>
<dbReference type="Gene3D" id="3.30.70.790">
    <property type="entry name" value="UreE, C-terminal domain"/>
    <property type="match status" value="1"/>
</dbReference>
<dbReference type="RefSeq" id="WP_013581956.1">
    <property type="nucleotide sequence ID" value="NC_015064.1"/>
</dbReference>
<keyword evidence="2" id="KW-1185">Reference proteome</keyword>
<protein>
    <submittedName>
        <fullName evidence="1">Uncharacterized protein</fullName>
    </submittedName>
</protein>
<dbReference type="eggNOG" id="ENOG5030MUR">
    <property type="taxonomic scope" value="Bacteria"/>
</dbReference>
<dbReference type="AlphaFoldDB" id="E8X5L8"/>
<dbReference type="KEGG" id="acm:AciX9_3642"/>
<dbReference type="HOGENOM" id="CLU_1377536_0_0_0"/>
<dbReference type="InterPro" id="IPR011322">
    <property type="entry name" value="N-reg_PII-like_a/b"/>
</dbReference>
<evidence type="ECO:0000313" key="2">
    <source>
        <dbReference type="Proteomes" id="UP000000343"/>
    </source>
</evidence>
<dbReference type="OrthoDB" id="8480302at2"/>